<evidence type="ECO:0008006" key="3">
    <source>
        <dbReference type="Google" id="ProtNLM"/>
    </source>
</evidence>
<keyword evidence="2" id="KW-1185">Reference proteome</keyword>
<dbReference type="AlphaFoldDB" id="A0A8T1V692"/>
<dbReference type="PANTHER" id="PTHR20920">
    <property type="entry name" value="RPE-SPONDIN"/>
    <property type="match status" value="1"/>
</dbReference>
<reference evidence="1" key="1">
    <citation type="submission" date="2021-02" db="EMBL/GenBank/DDBJ databases">
        <authorList>
            <person name="Palmer J.M."/>
        </authorList>
    </citation>
    <scope>NUCLEOTIDE SEQUENCE</scope>
    <source>
        <strain evidence="1">SCRP734</strain>
    </source>
</reference>
<dbReference type="Proteomes" id="UP000694044">
    <property type="component" value="Unassembled WGS sequence"/>
</dbReference>
<protein>
    <recommendedName>
        <fullName evidence="3">Spondin-like TSP1 domain-containing protein</fullName>
    </recommendedName>
</protein>
<evidence type="ECO:0000313" key="1">
    <source>
        <dbReference type="EMBL" id="KAG7376545.1"/>
    </source>
</evidence>
<dbReference type="EMBL" id="JAGDFM010000669">
    <property type="protein sequence ID" value="KAG7376545.1"/>
    <property type="molecule type" value="Genomic_DNA"/>
</dbReference>
<dbReference type="InterPro" id="IPR039942">
    <property type="entry name" value="SBSPO"/>
</dbReference>
<name>A0A8T1V692_9STRA</name>
<accession>A0A8T1V692</accession>
<comment type="caution">
    <text evidence="1">The sequence shown here is derived from an EMBL/GenBank/DDBJ whole genome shotgun (WGS) entry which is preliminary data.</text>
</comment>
<proteinExistence type="predicted"/>
<organism evidence="1 2">
    <name type="scientific">Phytophthora pseudosyringae</name>
    <dbReference type="NCBI Taxonomy" id="221518"/>
    <lineage>
        <taxon>Eukaryota</taxon>
        <taxon>Sar</taxon>
        <taxon>Stramenopiles</taxon>
        <taxon>Oomycota</taxon>
        <taxon>Peronosporomycetes</taxon>
        <taxon>Peronosporales</taxon>
        <taxon>Peronosporaceae</taxon>
        <taxon>Phytophthora</taxon>
    </lineage>
</organism>
<gene>
    <name evidence="1" type="ORF">PHYPSEUDO_013156</name>
</gene>
<sequence>MDEGVGDWNACDRTCGKRMFGSRGVFGRTMHGYQLRPHTVGSAASALRRYELRQEDPYAQSHPACLVPYRHWMGSLVVISSTELGRYEVAMRCHFVSSRVDSSDTADSALRINSVPRDGPEQVLRPGEWHRERVGPVGCLRRQLGCDPVNCVVSGWSTYGSCDTSTGLKTRRRGIFQKDKYGGFYSPETTNTEPCETVDCVMNDFVPWSAWTQSPAARQYRVQCACLPCTEGAHASTLVASPRVAPLSTEPTTPPQGTMETFLYTLVTRFWCCQRRRHMRTGSNR</sequence>
<dbReference type="OrthoDB" id="347314at2759"/>
<dbReference type="PANTHER" id="PTHR20920:SF5">
    <property type="entry name" value="SMB DOMAIN-CONTAINING PROTEIN"/>
    <property type="match status" value="1"/>
</dbReference>
<evidence type="ECO:0000313" key="2">
    <source>
        <dbReference type="Proteomes" id="UP000694044"/>
    </source>
</evidence>